<sequence>MQINYDFLDPYTFKNKPITVRNHVVMAPTTLKSSLEDGSVSDNELKYYQMRSNGPGMIIVEAAYVNELGKGWEGGLSAADDDKIVGLSRLASAIHSGGAKAILQLFAAGRQSSQTILRGEQIVSASAQPYPHGSHETPRELKHEEISQTIEDFAAATKRAILAGFDGVELHGANLYLLQQFFSPESNRRQDIWGGTLEKRMRFGLAVTAKVADTIDKYAKRPFLLGYRQSPEESTTPGITLADSLAFVERLVSLPIDYLHLSLKDAFQKPFRDAKAIKQVTTHYTEVLPDNVPLMVAGLIKQPMQVESLLDEGVTFAAMGRALIADPNWVQKVKLNDEKSIRYAVSPADFDLLGVPQPLKKWLLTRFKNGFPVTTDIEFDPKTPWKYYKSAPTQPRQQIDPTKLMTLKKRVDGN</sequence>
<evidence type="ECO:0000256" key="1">
    <source>
        <dbReference type="ARBA" id="ARBA00022630"/>
    </source>
</evidence>
<evidence type="ECO:0000313" key="7">
    <source>
        <dbReference type="Proteomes" id="UP000239237"/>
    </source>
</evidence>
<dbReference type="GO" id="GO:0016491">
    <property type="term" value="F:oxidoreductase activity"/>
    <property type="evidence" value="ECO:0007669"/>
    <property type="project" value="UniProtKB-KW"/>
</dbReference>
<dbReference type="InterPro" id="IPR001155">
    <property type="entry name" value="OxRdtase_FMN_N"/>
</dbReference>
<reference evidence="5 6" key="2">
    <citation type="submission" date="2018-02" db="EMBL/GenBank/DDBJ databases">
        <authorList>
            <person name="Cohen D.B."/>
            <person name="Kent A.D."/>
        </authorList>
    </citation>
    <scope>NUCLEOTIDE SEQUENCE [LARGE SCALE GENOMIC DNA]</scope>
    <source>
        <strain evidence="5 6">CECT 9216</strain>
    </source>
</reference>
<dbReference type="InterPro" id="IPR013785">
    <property type="entry name" value="Aldolase_TIM"/>
</dbReference>
<dbReference type="RefSeq" id="WP_072614269.1">
    <property type="nucleotide sequence ID" value="NZ_AP017935.1"/>
</dbReference>
<dbReference type="GO" id="GO:0010181">
    <property type="term" value="F:FMN binding"/>
    <property type="evidence" value="ECO:0007669"/>
    <property type="project" value="InterPro"/>
</dbReference>
<feature type="domain" description="NADH:flavin oxidoreductase/NADH oxidase N-terminal" evidence="3">
    <location>
        <begin position="9"/>
        <end position="336"/>
    </location>
</feature>
<keyword evidence="1" id="KW-0285">Flavoprotein</keyword>
<keyword evidence="7" id="KW-1185">Reference proteome</keyword>
<dbReference type="InterPro" id="IPR051799">
    <property type="entry name" value="NADH_flavin_oxidoreductase"/>
</dbReference>
<proteinExistence type="predicted"/>
<organism evidence="5 6">
    <name type="scientific">Leuconostoc suionicum</name>
    <dbReference type="NCBI Taxonomy" id="1511761"/>
    <lineage>
        <taxon>Bacteria</taxon>
        <taxon>Bacillati</taxon>
        <taxon>Bacillota</taxon>
        <taxon>Bacilli</taxon>
        <taxon>Lactobacillales</taxon>
        <taxon>Lactobacillaceae</taxon>
        <taxon>Leuconostoc</taxon>
    </lineage>
</organism>
<protein>
    <submittedName>
        <fullName evidence="5">NADH oxidase</fullName>
        <ecNumber evidence="5">1.-.-.-</ecNumber>
    </submittedName>
</protein>
<name>A0A2N9KF39_9LACO</name>
<keyword evidence="2 5" id="KW-0560">Oxidoreductase</keyword>
<evidence type="ECO:0000256" key="2">
    <source>
        <dbReference type="ARBA" id="ARBA00023002"/>
    </source>
</evidence>
<evidence type="ECO:0000313" key="6">
    <source>
        <dbReference type="Proteomes" id="UP000237923"/>
    </source>
</evidence>
<dbReference type="PANTHER" id="PTHR43656:SF2">
    <property type="entry name" value="BINDING OXIDOREDUCTASE, PUTATIVE (AFU_ORTHOLOGUE AFUA_2G08260)-RELATED"/>
    <property type="match status" value="1"/>
</dbReference>
<gene>
    <name evidence="4" type="ORF">LES8486_01472</name>
    <name evidence="5" type="ORF">LES9216_01619</name>
</gene>
<dbReference type="Proteomes" id="UP000239237">
    <property type="component" value="Unassembled WGS sequence"/>
</dbReference>
<dbReference type="AlphaFoldDB" id="A0A2N9KF39"/>
<dbReference type="PANTHER" id="PTHR43656">
    <property type="entry name" value="BINDING OXIDOREDUCTASE, PUTATIVE (AFU_ORTHOLOGUE AFUA_2G08260)-RELATED"/>
    <property type="match status" value="1"/>
</dbReference>
<dbReference type="Proteomes" id="UP000237923">
    <property type="component" value="Unassembled WGS sequence"/>
</dbReference>
<dbReference type="GeneID" id="99674925"/>
<dbReference type="EMBL" id="OKQU01000002">
    <property type="protein sequence ID" value="SPE09463.1"/>
    <property type="molecule type" value="Genomic_DNA"/>
</dbReference>
<evidence type="ECO:0000259" key="3">
    <source>
        <dbReference type="Pfam" id="PF00724"/>
    </source>
</evidence>
<evidence type="ECO:0000313" key="4">
    <source>
        <dbReference type="EMBL" id="SPD93807.1"/>
    </source>
</evidence>
<dbReference type="Pfam" id="PF00724">
    <property type="entry name" value="Oxidored_FMN"/>
    <property type="match status" value="1"/>
</dbReference>
<evidence type="ECO:0000313" key="5">
    <source>
        <dbReference type="EMBL" id="SPE09463.1"/>
    </source>
</evidence>
<dbReference type="EC" id="1.-.-.-" evidence="5"/>
<dbReference type="SUPFAM" id="SSF51395">
    <property type="entry name" value="FMN-linked oxidoreductases"/>
    <property type="match status" value="1"/>
</dbReference>
<dbReference type="KEGG" id="lsu:A6B45_08955"/>
<accession>A0A2N9KF39</accession>
<dbReference type="EMBL" id="OKQR01000002">
    <property type="protein sequence ID" value="SPD93807.1"/>
    <property type="molecule type" value="Genomic_DNA"/>
</dbReference>
<reference evidence="4 7" key="1">
    <citation type="submission" date="2018-02" db="EMBL/GenBank/DDBJ databases">
        <authorList>
            <person name="Rodrigo-Torres L."/>
            <person name="Arahal R. D."/>
            <person name="Lucena T."/>
        </authorList>
    </citation>
    <scope>NUCLEOTIDE SEQUENCE [LARGE SCALE GENOMIC DNA]</scope>
    <source>
        <strain evidence="4 7">CECT 8486</strain>
    </source>
</reference>
<dbReference type="Gene3D" id="3.20.20.70">
    <property type="entry name" value="Aldolase class I"/>
    <property type="match status" value="1"/>
</dbReference>
<dbReference type="CDD" id="cd04735">
    <property type="entry name" value="OYE_like_4_FMN"/>
    <property type="match status" value="1"/>
</dbReference>